<evidence type="ECO:0000256" key="1">
    <source>
        <dbReference type="SAM" id="Phobius"/>
    </source>
</evidence>
<dbReference type="AlphaFoldDB" id="A0A2H4U7M8"/>
<keyword evidence="1" id="KW-0812">Transmembrane</keyword>
<keyword evidence="1" id="KW-0472">Membrane</keyword>
<dbReference type="Proteomes" id="UP000232133">
    <property type="component" value="Chromosome"/>
</dbReference>
<dbReference type="GeneID" id="35119053"/>
<keyword evidence="1" id="KW-1133">Transmembrane helix</keyword>
<dbReference type="EMBL" id="CP017803">
    <property type="protein sequence ID" value="ATZ60126.1"/>
    <property type="molecule type" value="Genomic_DNA"/>
</dbReference>
<dbReference type="RefSeq" id="WP_100815643.1">
    <property type="nucleotide sequence ID" value="NZ_CP017803.1"/>
</dbReference>
<proteinExistence type="predicted"/>
<accession>A0A2H4U7M8</accession>
<gene>
    <name evidence="2" type="ORF">BK798_06705</name>
</gene>
<reference evidence="3" key="1">
    <citation type="submission" date="2016-10" db="EMBL/GenBank/DDBJ databases">
        <authorList>
            <person name="Kim B.-C."/>
            <person name="Jeong H."/>
        </authorList>
    </citation>
    <scope>NUCLEOTIDE SEQUENCE [LARGE SCALE GENOMIC DNA]</scope>
    <source>
        <strain evidence="3">KB11</strain>
    </source>
</reference>
<evidence type="ECO:0000313" key="2">
    <source>
        <dbReference type="EMBL" id="ATZ60126.1"/>
    </source>
</evidence>
<feature type="transmembrane region" description="Helical" evidence="1">
    <location>
        <begin position="21"/>
        <end position="41"/>
    </location>
</feature>
<protein>
    <submittedName>
        <fullName evidence="2">Uncharacterized protein</fullName>
    </submittedName>
</protein>
<evidence type="ECO:0000313" key="3">
    <source>
        <dbReference type="Proteomes" id="UP000232133"/>
    </source>
</evidence>
<name>A0A2H4U7M8_METSM</name>
<sequence>MSKSLKEILSTPIKDTTVSEIRLHVVVGLPLPLIFINKLFFVHLELYLYLILQYLNLEYSHVI</sequence>
<organism evidence="2 3">
    <name type="scientific">Methanobrevibacter smithii</name>
    <dbReference type="NCBI Taxonomy" id="2173"/>
    <lineage>
        <taxon>Archaea</taxon>
        <taxon>Methanobacteriati</taxon>
        <taxon>Methanobacteriota</taxon>
        <taxon>Methanomada group</taxon>
        <taxon>Methanobacteria</taxon>
        <taxon>Methanobacteriales</taxon>
        <taxon>Methanobacteriaceae</taxon>
        <taxon>Methanobrevibacter</taxon>
    </lineage>
</organism>